<dbReference type="PANTHER" id="PTHR21240:SF28">
    <property type="entry name" value="ISO-OROTATE DECARBOXYLASE (EUROFUNG)"/>
    <property type="match status" value="1"/>
</dbReference>
<dbReference type="SUPFAM" id="SSF51556">
    <property type="entry name" value="Metallo-dependent hydrolases"/>
    <property type="match status" value="1"/>
</dbReference>
<dbReference type="EMBL" id="CAWUHD010000039">
    <property type="protein sequence ID" value="CAK7221326.1"/>
    <property type="molecule type" value="Genomic_DNA"/>
</dbReference>
<feature type="domain" description="Amidohydrolase-related" evidence="5">
    <location>
        <begin position="13"/>
        <end position="211"/>
    </location>
</feature>
<dbReference type="Proteomes" id="UP001642482">
    <property type="component" value="Unassembled WGS sequence"/>
</dbReference>
<keyword evidence="1 3" id="KW-0210">Decarboxylase</keyword>
<organism evidence="6 7">
    <name type="scientific">Sporothrix eucalyptigena</name>
    <dbReference type="NCBI Taxonomy" id="1812306"/>
    <lineage>
        <taxon>Eukaryota</taxon>
        <taxon>Fungi</taxon>
        <taxon>Dikarya</taxon>
        <taxon>Ascomycota</taxon>
        <taxon>Pezizomycotina</taxon>
        <taxon>Sordariomycetes</taxon>
        <taxon>Sordariomycetidae</taxon>
        <taxon>Ophiostomatales</taxon>
        <taxon>Ophiostomataceae</taxon>
        <taxon>Sporothrix</taxon>
    </lineage>
</organism>
<comment type="similarity">
    <text evidence="3">Belongs to the metallo-dependent hydrolases superfamily.</text>
</comment>
<feature type="compositionally biased region" description="Low complexity" evidence="4">
    <location>
        <begin position="373"/>
        <end position="391"/>
    </location>
</feature>
<evidence type="ECO:0000256" key="1">
    <source>
        <dbReference type="ARBA" id="ARBA00022793"/>
    </source>
</evidence>
<keyword evidence="7" id="KW-1185">Reference proteome</keyword>
<evidence type="ECO:0000313" key="6">
    <source>
        <dbReference type="EMBL" id="CAK7221326.1"/>
    </source>
</evidence>
<proteinExistence type="inferred from homology"/>
<evidence type="ECO:0000256" key="2">
    <source>
        <dbReference type="ARBA" id="ARBA00023239"/>
    </source>
</evidence>
<dbReference type="InterPro" id="IPR032466">
    <property type="entry name" value="Metal_Hydrolase"/>
</dbReference>
<protein>
    <recommendedName>
        <fullName evidence="5">Amidohydrolase-related domain-containing protein</fullName>
    </recommendedName>
</protein>
<reference evidence="6 7" key="1">
    <citation type="submission" date="2024-01" db="EMBL/GenBank/DDBJ databases">
        <authorList>
            <person name="Allen C."/>
            <person name="Tagirdzhanova G."/>
        </authorList>
    </citation>
    <scope>NUCLEOTIDE SEQUENCE [LARGE SCALE GENOMIC DNA]</scope>
</reference>
<dbReference type="Gene3D" id="3.20.20.140">
    <property type="entry name" value="Metal-dependent hydrolases"/>
    <property type="match status" value="1"/>
</dbReference>
<evidence type="ECO:0000259" key="5">
    <source>
        <dbReference type="Pfam" id="PF04909"/>
    </source>
</evidence>
<gene>
    <name evidence="6" type="ORF">SEUCBS140593_004533</name>
</gene>
<evidence type="ECO:0000256" key="4">
    <source>
        <dbReference type="SAM" id="MobiDB-lite"/>
    </source>
</evidence>
<sequence>MAFTTQGDNVPVIDVHFHYFMPDVLGPMKEFVIAGPEERDVAMEKLHSRTIIYSPVIWSKYNSEWSAEKWADLCRKFTDHQAAEVEKAPASVGSFAPLPFPHLEETIEALEYAEEQCSTKPDGYAITTSAASKYLGDPSYDSIMAECDRRGVVLFVHPNETVMPPLDPNVYGWQMIEFPTETARCLMSMVDQGTFTKYPNIKWIFSHNGGSFPYLFQRCIRTLTGSKLVGVGGPGAKQVNRIADHNDGQTLQHIFGRGNIYIECSQGTAVQTVMLKSLGIRAENVLTGSDWPFTGKDDVSLTLNEMYGPEKSGMYTPQEIESIRAVTQHYPNTAVDSAYSAAVVTILPSDGDASHQIQAELEKAQKLAKQQHHQQQQQHSHQQQQLNSLLLPNRCPDIGGSINGLR</sequence>
<name>A0ABP0BPF8_9PEZI</name>
<dbReference type="InterPro" id="IPR032465">
    <property type="entry name" value="ACMSD"/>
</dbReference>
<accession>A0ABP0BPF8</accession>
<dbReference type="Pfam" id="PF04909">
    <property type="entry name" value="Amidohydro_2"/>
    <property type="match status" value="1"/>
</dbReference>
<feature type="region of interest" description="Disordered" evidence="4">
    <location>
        <begin position="367"/>
        <end position="393"/>
    </location>
</feature>
<dbReference type="InterPro" id="IPR006680">
    <property type="entry name" value="Amidohydro-rel"/>
</dbReference>
<dbReference type="PANTHER" id="PTHR21240">
    <property type="entry name" value="2-AMINO-3-CARBOXYLMUCONATE-6-SEMIALDEHYDE DECARBOXYLASE"/>
    <property type="match status" value="1"/>
</dbReference>
<evidence type="ECO:0000313" key="7">
    <source>
        <dbReference type="Proteomes" id="UP001642482"/>
    </source>
</evidence>
<keyword evidence="2 3" id="KW-0456">Lyase</keyword>
<comment type="caution">
    <text evidence="6">The sequence shown here is derived from an EMBL/GenBank/DDBJ whole genome shotgun (WGS) entry which is preliminary data.</text>
</comment>
<evidence type="ECO:0000256" key="3">
    <source>
        <dbReference type="RuleBase" id="RU366045"/>
    </source>
</evidence>